<dbReference type="GO" id="GO:0005524">
    <property type="term" value="F:ATP binding"/>
    <property type="evidence" value="ECO:0007669"/>
    <property type="project" value="UniProtKB-UniRule"/>
</dbReference>
<accession>A0A0A9WS97</accession>
<keyword evidence="6 8" id="KW-0505">Motor protein</keyword>
<feature type="compositionally biased region" description="Gly residues" evidence="9">
    <location>
        <begin position="634"/>
        <end position="644"/>
    </location>
</feature>
<dbReference type="InterPro" id="IPR036961">
    <property type="entry name" value="Kinesin_motor_dom_sf"/>
</dbReference>
<evidence type="ECO:0000256" key="9">
    <source>
        <dbReference type="SAM" id="MobiDB-lite"/>
    </source>
</evidence>
<feature type="region of interest" description="Disordered" evidence="9">
    <location>
        <begin position="633"/>
        <end position="652"/>
    </location>
</feature>
<dbReference type="EMBL" id="GBHO01010565">
    <property type="protein sequence ID" value="JAG33039.1"/>
    <property type="molecule type" value="Transcribed_RNA"/>
</dbReference>
<dbReference type="SUPFAM" id="SSF52540">
    <property type="entry name" value="P-loop containing nucleoside triphosphate hydrolases"/>
    <property type="match status" value="1"/>
</dbReference>
<dbReference type="Gene3D" id="3.40.850.10">
    <property type="entry name" value="Kinesin motor domain"/>
    <property type="match status" value="1"/>
</dbReference>
<feature type="binding site" evidence="8">
    <location>
        <begin position="184"/>
        <end position="191"/>
    </location>
    <ligand>
        <name>ATP</name>
        <dbReference type="ChEBI" id="CHEBI:30616"/>
    </ligand>
</feature>
<protein>
    <submittedName>
        <fullName evidence="13">Myosin heavy chain, muscle</fullName>
    </submittedName>
</protein>
<dbReference type="Gene3D" id="2.30.30.360">
    <property type="entry name" value="Myosin S1 fragment, N-terminal"/>
    <property type="match status" value="1"/>
</dbReference>
<reference evidence="13" key="2">
    <citation type="submission" date="2014-07" db="EMBL/GenBank/DDBJ databases">
        <authorList>
            <person name="Hull J."/>
        </authorList>
    </citation>
    <scope>NUCLEOTIDE SEQUENCE</scope>
</reference>
<dbReference type="Gene3D" id="1.20.120.720">
    <property type="entry name" value="Myosin VI head, motor domain, U50 subdomain"/>
    <property type="match status" value="1"/>
</dbReference>
<evidence type="ECO:0000256" key="3">
    <source>
        <dbReference type="ARBA" id="ARBA00022840"/>
    </source>
</evidence>
<dbReference type="GO" id="GO:0016020">
    <property type="term" value="C:membrane"/>
    <property type="evidence" value="ECO:0007669"/>
    <property type="project" value="TreeGrafter"/>
</dbReference>
<dbReference type="InterPro" id="IPR027417">
    <property type="entry name" value="P-loop_NTPase"/>
</dbReference>
<dbReference type="FunFam" id="1.10.10.820:FF:000001">
    <property type="entry name" value="Myosin heavy chain"/>
    <property type="match status" value="1"/>
</dbReference>
<reference evidence="13" key="1">
    <citation type="journal article" date="2014" name="PLoS ONE">
        <title>Transcriptome-Based Identification of ABC Transporters in the Western Tarnished Plant Bug Lygus hesperus.</title>
        <authorList>
            <person name="Hull J.J."/>
            <person name="Chaney K."/>
            <person name="Geib S.M."/>
            <person name="Fabrick J.A."/>
            <person name="Brent C.S."/>
            <person name="Walsh D."/>
            <person name="Lavine L.C."/>
        </authorList>
    </citation>
    <scope>NUCLEOTIDE SEQUENCE</scope>
</reference>
<dbReference type="EMBL" id="GBHO01034246">
    <property type="protein sequence ID" value="JAG09358.1"/>
    <property type="molecule type" value="Transcribed_RNA"/>
</dbReference>
<dbReference type="GO" id="GO:0007424">
    <property type="term" value="P:open tracheal system development"/>
    <property type="evidence" value="ECO:0007669"/>
    <property type="project" value="UniProtKB-ARBA"/>
</dbReference>
<dbReference type="PRINTS" id="PR00193">
    <property type="entry name" value="MYOSINHEAVY"/>
</dbReference>
<sequence>MASKGPAGMQKSGDDPDPTPYLFVSLEQKRIDQTKPYDAKKACWVPDEAEGFLQGEIQGTKGDIVTVKLPGGETKDFKKDLVGQVNPPKYEKAEDMSNLTYLNDASVLYNLKQRYYHKLIYTYSGLFCVAINPYKRFPVYTLRCAKLYRGKRRNEVPPHIFAISDGAYVNMLTNKENQSMLITGESGAGKTENTKKVIAYFATVGASTKKDEASEKKGSLEDQVVQTNPVLEAFGNAKTVRNDNSSRFGKFIRIHFGPSGKLAGADIETYLLEKARVISQQTLERSYHIFYQMMSGAVKGVKEYCLLSNNINDYNFVAQGKTSIAGVDDGEEMIITDQAFDILGFTKQEKEDIYKITAAVMHMGTMKFKQRGREEQAEADGTEEGGKVGVLLGIDGDDLYKNMCKPRIKVGTEFVTQGKNVNQVSYSLGAMSKGMFDRLFKFLVKKCNETLDTKQKRQHFIGVLDIAGFEIFDFNGFEQLCINFTNEKLQQFFNHHMFVLEQEEYKREGINWVFIDFGMDLLACIELIEKPMGILSILEEESMFPKATDKTFEDKLITNHLGKSPNFRKPAVPKPGQQAGHFAIAHYAGCVSYNITGWLEKNKDPLNDTVVDQYKKGTNKLLCEIFADHPGQSGAPGGDAGGKGGRGKKGGGFATVSSSYKEQLNNLMTTLKSTQPHFVRCIIPNELKQPGVIDSHLVMHQLTCNGVLEGIRICRKGFPNRMNYPDFKLRYKILNPAAVDRESDILKAAGLVLESTGLDPDMYRLGHTKACS</sequence>
<dbReference type="SMART" id="SM00242">
    <property type="entry name" value="MYSc"/>
    <property type="match status" value="1"/>
</dbReference>
<evidence type="ECO:0000313" key="12">
    <source>
        <dbReference type="EMBL" id="JAG04201.1"/>
    </source>
</evidence>
<dbReference type="GO" id="GO:0016459">
    <property type="term" value="C:myosin complex"/>
    <property type="evidence" value="ECO:0007669"/>
    <property type="project" value="UniProtKB-KW"/>
</dbReference>
<keyword evidence="2 8" id="KW-0547">Nucleotide-binding</keyword>
<gene>
    <name evidence="13" type="primary">Mhc_1</name>
    <name evidence="12" type="synonym">Mhc_15</name>
    <name evidence="14" type="synonym">Mhc_29</name>
    <name evidence="15" type="synonym">Mhc_34</name>
    <name evidence="14" type="ORF">CM83_76570</name>
    <name evidence="15" type="ORF">CM83_76616</name>
    <name evidence="12" type="ORF">CM83_76623</name>
    <name evidence="13" type="ORF">CM83_76725</name>
</gene>
<evidence type="ECO:0000256" key="6">
    <source>
        <dbReference type="ARBA" id="ARBA00023175"/>
    </source>
</evidence>
<feature type="domain" description="Myosin N-terminal SH3-like" evidence="11">
    <location>
        <begin position="38"/>
        <end position="87"/>
    </location>
</feature>
<dbReference type="PANTHER" id="PTHR13140:SF857">
    <property type="entry name" value="MYOSIN-11"/>
    <property type="match status" value="1"/>
</dbReference>
<dbReference type="InterPro" id="IPR004009">
    <property type="entry name" value="SH3_Myosin"/>
</dbReference>
<dbReference type="PANTHER" id="PTHR13140">
    <property type="entry name" value="MYOSIN"/>
    <property type="match status" value="1"/>
</dbReference>
<evidence type="ECO:0000313" key="13">
    <source>
        <dbReference type="EMBL" id="JAG09358.1"/>
    </source>
</evidence>
<dbReference type="InterPro" id="IPR001609">
    <property type="entry name" value="Myosin_head_motor_dom-like"/>
</dbReference>
<dbReference type="GO" id="GO:0042802">
    <property type="term" value="F:identical protein binding"/>
    <property type="evidence" value="ECO:0007669"/>
    <property type="project" value="UniProtKB-ARBA"/>
</dbReference>
<evidence type="ECO:0000313" key="14">
    <source>
        <dbReference type="EMBL" id="JAG21201.1"/>
    </source>
</evidence>
<evidence type="ECO:0000259" key="10">
    <source>
        <dbReference type="PROSITE" id="PS51456"/>
    </source>
</evidence>
<feature type="domain" description="Myosin motor" evidence="10">
    <location>
        <begin position="91"/>
        <end position="772"/>
    </location>
</feature>
<dbReference type="GO" id="GO:0006936">
    <property type="term" value="P:muscle contraction"/>
    <property type="evidence" value="ECO:0007669"/>
    <property type="project" value="UniProtKB-ARBA"/>
</dbReference>
<dbReference type="GO" id="GO:0007298">
    <property type="term" value="P:border follicle cell migration"/>
    <property type="evidence" value="ECO:0007669"/>
    <property type="project" value="UniProtKB-ARBA"/>
</dbReference>
<feature type="region of interest" description="Actin-binding" evidence="8">
    <location>
        <begin position="664"/>
        <end position="686"/>
    </location>
</feature>
<dbReference type="InterPro" id="IPR008989">
    <property type="entry name" value="Myosin_S1_N"/>
</dbReference>
<dbReference type="Pfam" id="PF02736">
    <property type="entry name" value="Myosin_N"/>
    <property type="match status" value="1"/>
</dbReference>
<organism evidence="13">
    <name type="scientific">Lygus hesperus</name>
    <name type="common">Western plant bug</name>
    <dbReference type="NCBI Taxonomy" id="30085"/>
    <lineage>
        <taxon>Eukaryota</taxon>
        <taxon>Metazoa</taxon>
        <taxon>Ecdysozoa</taxon>
        <taxon>Arthropoda</taxon>
        <taxon>Hexapoda</taxon>
        <taxon>Insecta</taxon>
        <taxon>Pterygota</taxon>
        <taxon>Neoptera</taxon>
        <taxon>Paraneoptera</taxon>
        <taxon>Hemiptera</taxon>
        <taxon>Heteroptera</taxon>
        <taxon>Panheteroptera</taxon>
        <taxon>Cimicomorpha</taxon>
        <taxon>Miridae</taxon>
        <taxon>Mirini</taxon>
        <taxon>Lygus</taxon>
    </lineage>
</organism>
<dbReference type="EMBL" id="GBHO01022403">
    <property type="protein sequence ID" value="JAG21201.1"/>
    <property type="molecule type" value="Transcribed_RNA"/>
</dbReference>
<keyword evidence="3 8" id="KW-0067">ATP-binding</keyword>
<dbReference type="Gene3D" id="1.20.58.530">
    <property type="match status" value="1"/>
</dbReference>
<dbReference type="GO" id="GO:0007015">
    <property type="term" value="P:actin filament organization"/>
    <property type="evidence" value="ECO:0007669"/>
    <property type="project" value="TreeGrafter"/>
</dbReference>
<evidence type="ECO:0000256" key="1">
    <source>
        <dbReference type="ARBA" id="ARBA00008314"/>
    </source>
</evidence>
<proteinExistence type="inferred from homology"/>
<dbReference type="GO" id="GO:0048513">
    <property type="term" value="P:animal organ development"/>
    <property type="evidence" value="ECO:0007669"/>
    <property type="project" value="UniProtKB-ARBA"/>
</dbReference>
<dbReference type="Gene3D" id="1.20.58.60">
    <property type="match status" value="1"/>
</dbReference>
<dbReference type="FunFam" id="1.20.58.530:FF:000001">
    <property type="entry name" value="Myosin heavy chain"/>
    <property type="match status" value="1"/>
</dbReference>
<dbReference type="GO" id="GO:0051015">
    <property type="term" value="F:actin filament binding"/>
    <property type="evidence" value="ECO:0007669"/>
    <property type="project" value="InterPro"/>
</dbReference>
<keyword evidence="4" id="KW-0175">Coiled coil</keyword>
<keyword evidence="7 8" id="KW-0009">Actin-binding</keyword>
<dbReference type="CDD" id="cd14909">
    <property type="entry name" value="MYSc_Myh1_insects_crustaceans"/>
    <property type="match status" value="1"/>
</dbReference>
<dbReference type="Gene3D" id="1.10.10.820">
    <property type="match status" value="1"/>
</dbReference>
<evidence type="ECO:0000256" key="2">
    <source>
        <dbReference type="ARBA" id="ARBA00022741"/>
    </source>
</evidence>
<dbReference type="GO" id="GO:0045214">
    <property type="term" value="P:sarcomere organization"/>
    <property type="evidence" value="ECO:0007669"/>
    <property type="project" value="UniProtKB-ARBA"/>
</dbReference>
<dbReference type="AlphaFoldDB" id="A0A0A9WS97"/>
<feature type="region of interest" description="Disordered" evidence="9">
    <location>
        <begin position="1"/>
        <end position="20"/>
    </location>
</feature>
<dbReference type="FunFam" id="1.20.120.720:FF:000001">
    <property type="entry name" value="Myosin heavy chain, muscle"/>
    <property type="match status" value="1"/>
</dbReference>
<evidence type="ECO:0000256" key="7">
    <source>
        <dbReference type="ARBA" id="ARBA00023203"/>
    </source>
</evidence>
<keyword evidence="5 8" id="KW-0518">Myosin</keyword>
<dbReference type="GO" id="GO:0031033">
    <property type="term" value="P:myosin filament organization"/>
    <property type="evidence" value="ECO:0007669"/>
    <property type="project" value="UniProtKB-ARBA"/>
</dbReference>
<dbReference type="GO" id="GO:0030017">
    <property type="term" value="C:sarcomere"/>
    <property type="evidence" value="ECO:0007669"/>
    <property type="project" value="UniProtKB-ARBA"/>
</dbReference>
<dbReference type="Pfam" id="PF00063">
    <property type="entry name" value="Myosin_head"/>
    <property type="match status" value="1"/>
</dbReference>
<evidence type="ECO:0000256" key="8">
    <source>
        <dbReference type="PROSITE-ProRule" id="PRU00782"/>
    </source>
</evidence>
<dbReference type="PROSITE" id="PS51456">
    <property type="entry name" value="MYOSIN_MOTOR"/>
    <property type="match status" value="1"/>
</dbReference>
<evidence type="ECO:0000256" key="5">
    <source>
        <dbReference type="ARBA" id="ARBA00023123"/>
    </source>
</evidence>
<dbReference type="FunFam" id="3.40.850.10:FF:000024">
    <property type="entry name" value="Myosin heavy chain, isoform J"/>
    <property type="match status" value="1"/>
</dbReference>
<comment type="similarity">
    <text evidence="1 8">Belongs to the TRAFAC class myosin-kinesin ATPase superfamily. Myosin family.</text>
</comment>
<evidence type="ECO:0000259" key="11">
    <source>
        <dbReference type="PROSITE" id="PS51844"/>
    </source>
</evidence>
<evidence type="ECO:0000313" key="15">
    <source>
        <dbReference type="EMBL" id="JAG33039.1"/>
    </source>
</evidence>
<dbReference type="EMBL" id="GBHO01039403">
    <property type="protein sequence ID" value="JAG04201.1"/>
    <property type="molecule type" value="Transcribed_RNA"/>
</dbReference>
<evidence type="ECO:0000256" key="4">
    <source>
        <dbReference type="ARBA" id="ARBA00023054"/>
    </source>
</evidence>
<name>A0A0A9WS97_LYGHE</name>
<dbReference type="PROSITE" id="PS51844">
    <property type="entry name" value="SH3_LIKE"/>
    <property type="match status" value="1"/>
</dbReference>
<dbReference type="GO" id="GO:0000146">
    <property type="term" value="F:microfilament motor activity"/>
    <property type="evidence" value="ECO:0007669"/>
    <property type="project" value="TreeGrafter"/>
</dbReference>
<dbReference type="FunFam" id="2.30.30.360:FF:000001">
    <property type="entry name" value="Myosin heavy chain"/>
    <property type="match status" value="1"/>
</dbReference>